<evidence type="ECO:0000313" key="11">
    <source>
        <dbReference type="EMBL" id="GAK60697.1"/>
    </source>
</evidence>
<dbReference type="Proteomes" id="UP000030661">
    <property type="component" value="Unassembled WGS sequence"/>
</dbReference>
<dbReference type="InterPro" id="IPR007387">
    <property type="entry name" value="TRAP_DctQ"/>
</dbReference>
<keyword evidence="6 9" id="KW-1133">Transmembrane helix</keyword>
<accession>A0A081C7Z2</accession>
<feature type="transmembrane region" description="Helical" evidence="9">
    <location>
        <begin position="138"/>
        <end position="156"/>
    </location>
</feature>
<feature type="transmembrane region" description="Helical" evidence="9">
    <location>
        <begin position="49"/>
        <end position="71"/>
    </location>
</feature>
<comment type="similarity">
    <text evidence="8">Belongs to the TRAP transporter small permease family.</text>
</comment>
<comment type="subcellular location">
    <subcellularLocation>
        <location evidence="1">Cell inner membrane</location>
        <topology evidence="1">Multi-pass membrane protein</topology>
    </subcellularLocation>
</comment>
<dbReference type="PANTHER" id="PTHR35011">
    <property type="entry name" value="2,3-DIKETO-L-GULONATE TRAP TRANSPORTER SMALL PERMEASE PROTEIN YIAM"/>
    <property type="match status" value="1"/>
</dbReference>
<reference evidence="11" key="1">
    <citation type="journal article" date="2015" name="PeerJ">
        <title>First genomic representation of candidate bacterial phylum KSB3 points to enhanced environmental sensing as a trigger of wastewater bulking.</title>
        <authorList>
            <person name="Sekiguchi Y."/>
            <person name="Ohashi A."/>
            <person name="Parks D.H."/>
            <person name="Yamauchi T."/>
            <person name="Tyson G.W."/>
            <person name="Hugenholtz P."/>
        </authorList>
    </citation>
    <scope>NUCLEOTIDE SEQUENCE [LARGE SCALE GENOMIC DNA]</scope>
</reference>
<evidence type="ECO:0000256" key="1">
    <source>
        <dbReference type="ARBA" id="ARBA00004429"/>
    </source>
</evidence>
<evidence type="ECO:0000256" key="7">
    <source>
        <dbReference type="ARBA" id="ARBA00023136"/>
    </source>
</evidence>
<evidence type="ECO:0000256" key="3">
    <source>
        <dbReference type="ARBA" id="ARBA00022475"/>
    </source>
</evidence>
<dbReference type="InterPro" id="IPR055348">
    <property type="entry name" value="DctQ"/>
</dbReference>
<feature type="domain" description="Tripartite ATP-independent periplasmic transporters DctQ component" evidence="10">
    <location>
        <begin position="30"/>
        <end position="161"/>
    </location>
</feature>
<dbReference type="STRING" id="1499967.U27_00595"/>
<evidence type="ECO:0000256" key="8">
    <source>
        <dbReference type="ARBA" id="ARBA00038436"/>
    </source>
</evidence>
<proteinExistence type="inferred from homology"/>
<keyword evidence="4" id="KW-0997">Cell inner membrane</keyword>
<evidence type="ECO:0000256" key="9">
    <source>
        <dbReference type="SAM" id="Phobius"/>
    </source>
</evidence>
<keyword evidence="5 9" id="KW-0812">Transmembrane</keyword>
<dbReference type="Pfam" id="PF04290">
    <property type="entry name" value="DctQ"/>
    <property type="match status" value="1"/>
</dbReference>
<dbReference type="HOGENOM" id="CLU_086356_2_1_0"/>
<dbReference type="eggNOG" id="COG4665">
    <property type="taxonomic scope" value="Bacteria"/>
</dbReference>
<gene>
    <name evidence="11" type="ORF">U27_00595</name>
</gene>
<keyword evidence="3" id="KW-1003">Cell membrane</keyword>
<keyword evidence="2" id="KW-0813">Transport</keyword>
<feature type="transmembrane region" description="Helical" evidence="9">
    <location>
        <begin position="21"/>
        <end position="43"/>
    </location>
</feature>
<dbReference type="PANTHER" id="PTHR35011:SF4">
    <property type="entry name" value="SLL1102 PROTEIN"/>
    <property type="match status" value="1"/>
</dbReference>
<keyword evidence="7 9" id="KW-0472">Membrane</keyword>
<evidence type="ECO:0000256" key="4">
    <source>
        <dbReference type="ARBA" id="ARBA00022519"/>
    </source>
</evidence>
<evidence type="ECO:0000256" key="5">
    <source>
        <dbReference type="ARBA" id="ARBA00022692"/>
    </source>
</evidence>
<feature type="transmembrane region" description="Helical" evidence="9">
    <location>
        <begin position="92"/>
        <end position="118"/>
    </location>
</feature>
<evidence type="ECO:0000256" key="2">
    <source>
        <dbReference type="ARBA" id="ARBA00022448"/>
    </source>
</evidence>
<name>A0A081C7Z2_VECG1</name>
<evidence type="ECO:0000313" key="12">
    <source>
        <dbReference type="Proteomes" id="UP000030661"/>
    </source>
</evidence>
<organism evidence="11">
    <name type="scientific">Vecturithrix granuli</name>
    <dbReference type="NCBI Taxonomy" id="1499967"/>
    <lineage>
        <taxon>Bacteria</taxon>
        <taxon>Candidatus Moduliflexota</taxon>
        <taxon>Candidatus Vecturitrichia</taxon>
        <taxon>Candidatus Vecturitrichales</taxon>
        <taxon>Candidatus Vecturitrichaceae</taxon>
        <taxon>Candidatus Vecturithrix</taxon>
    </lineage>
</organism>
<keyword evidence="12" id="KW-1185">Reference proteome</keyword>
<evidence type="ECO:0000256" key="6">
    <source>
        <dbReference type="ARBA" id="ARBA00022989"/>
    </source>
</evidence>
<protein>
    <recommendedName>
        <fullName evidence="10">Tripartite ATP-independent periplasmic transporters DctQ component domain-containing protein</fullName>
    </recommendedName>
</protein>
<sequence>MTILKKILKIIDTCSEYAGSLAKWFAWILVLAGAYDTIARHFFNAPTVWAYDVLCMSGGTLYVLGWSYDYLHDSHIRVDLLYRKLSPRKKAFMDLISAVFLFFPLMTAFLVSSIAWAIRAWRIKETMTATFWYPPAGPYRTVFAIGIILLMLQGIAKSIRDAYFLIRGESLD</sequence>
<dbReference type="GO" id="GO:0005886">
    <property type="term" value="C:plasma membrane"/>
    <property type="evidence" value="ECO:0007669"/>
    <property type="project" value="UniProtKB-SubCell"/>
</dbReference>
<evidence type="ECO:0000259" key="10">
    <source>
        <dbReference type="Pfam" id="PF04290"/>
    </source>
</evidence>
<dbReference type="EMBL" id="DF820474">
    <property type="protein sequence ID" value="GAK60697.1"/>
    <property type="molecule type" value="Genomic_DNA"/>
</dbReference>
<dbReference type="AlphaFoldDB" id="A0A081C7Z2"/>